<dbReference type="AlphaFoldDB" id="A0A2P6N2Y7"/>
<evidence type="ECO:0000313" key="2">
    <source>
        <dbReference type="Proteomes" id="UP000241769"/>
    </source>
</evidence>
<comment type="caution">
    <text evidence="1">The sequence shown here is derived from an EMBL/GenBank/DDBJ whole genome shotgun (WGS) entry which is preliminary data.</text>
</comment>
<protein>
    <submittedName>
        <fullName evidence="1">Uncharacterized protein</fullName>
    </submittedName>
</protein>
<organism evidence="1 2">
    <name type="scientific">Planoprotostelium fungivorum</name>
    <dbReference type="NCBI Taxonomy" id="1890364"/>
    <lineage>
        <taxon>Eukaryota</taxon>
        <taxon>Amoebozoa</taxon>
        <taxon>Evosea</taxon>
        <taxon>Variosea</taxon>
        <taxon>Cavosteliida</taxon>
        <taxon>Cavosteliaceae</taxon>
        <taxon>Planoprotostelium</taxon>
    </lineage>
</organism>
<dbReference type="EMBL" id="MDYQ01000231">
    <property type="protein sequence ID" value="PRP78304.1"/>
    <property type="molecule type" value="Genomic_DNA"/>
</dbReference>
<name>A0A2P6N2Y7_9EUKA</name>
<reference evidence="1 2" key="1">
    <citation type="journal article" date="2018" name="Genome Biol. Evol.">
        <title>Multiple Roots of Fruiting Body Formation in Amoebozoa.</title>
        <authorList>
            <person name="Hillmann F."/>
            <person name="Forbes G."/>
            <person name="Novohradska S."/>
            <person name="Ferling I."/>
            <person name="Riege K."/>
            <person name="Groth M."/>
            <person name="Westermann M."/>
            <person name="Marz M."/>
            <person name="Spaller T."/>
            <person name="Winckler T."/>
            <person name="Schaap P."/>
            <person name="Glockner G."/>
        </authorList>
    </citation>
    <scope>NUCLEOTIDE SEQUENCE [LARGE SCALE GENOMIC DNA]</scope>
    <source>
        <strain evidence="1 2">Jena</strain>
    </source>
</reference>
<gene>
    <name evidence="1" type="ORF">PROFUN_13838</name>
</gene>
<proteinExistence type="predicted"/>
<accession>A0A2P6N2Y7</accession>
<dbReference type="InParanoid" id="A0A2P6N2Y7"/>
<sequence>MRWIGRPKRKDVDWESGCPSCSMALTANADSITRHDVVRAQTNSLAHISRAANLRNNIMRVTNNSEDWLLCQIDFHLKKTLVTSNFRHTAVLVG</sequence>
<evidence type="ECO:0000313" key="1">
    <source>
        <dbReference type="EMBL" id="PRP78304.1"/>
    </source>
</evidence>
<keyword evidence="2" id="KW-1185">Reference proteome</keyword>
<dbReference type="Proteomes" id="UP000241769">
    <property type="component" value="Unassembled WGS sequence"/>
</dbReference>